<feature type="domain" description="DNA mismatch repair proteins mutS family" evidence="8">
    <location>
        <begin position="558"/>
        <end position="754"/>
    </location>
</feature>
<dbReference type="GO" id="GO:0005524">
    <property type="term" value="F:ATP binding"/>
    <property type="evidence" value="ECO:0007669"/>
    <property type="project" value="UniProtKB-KW"/>
</dbReference>
<dbReference type="PANTHER" id="PTHR11361">
    <property type="entry name" value="DNA MISMATCH REPAIR PROTEIN MUTS FAMILY MEMBER"/>
    <property type="match status" value="1"/>
</dbReference>
<dbReference type="GO" id="GO:0030983">
    <property type="term" value="F:mismatched DNA binding"/>
    <property type="evidence" value="ECO:0007669"/>
    <property type="project" value="InterPro"/>
</dbReference>
<dbReference type="InterPro" id="IPR036187">
    <property type="entry name" value="DNA_mismatch_repair_MutS_sf"/>
</dbReference>
<evidence type="ECO:0000259" key="7">
    <source>
        <dbReference type="SMART" id="SM00533"/>
    </source>
</evidence>
<dbReference type="Pfam" id="PF00488">
    <property type="entry name" value="MutS_V"/>
    <property type="match status" value="1"/>
</dbReference>
<dbReference type="GO" id="GO:0009792">
    <property type="term" value="P:embryo development ending in birth or egg hatching"/>
    <property type="evidence" value="ECO:0007669"/>
    <property type="project" value="EnsemblMetazoa"/>
</dbReference>
<dbReference type="GO" id="GO:0051026">
    <property type="term" value="P:chiasma assembly"/>
    <property type="evidence" value="ECO:0007669"/>
    <property type="project" value="EnsemblMetazoa"/>
</dbReference>
<dbReference type="SMART" id="SM00534">
    <property type="entry name" value="MUTSac"/>
    <property type="match status" value="1"/>
</dbReference>
<dbReference type="Pfam" id="PF05188">
    <property type="entry name" value="MutS_II"/>
    <property type="match status" value="1"/>
</dbReference>
<keyword evidence="5" id="KW-0469">Meiosis</keyword>
<dbReference type="GO" id="GO:0005634">
    <property type="term" value="C:nucleus"/>
    <property type="evidence" value="ECO:0007669"/>
    <property type="project" value="EnsemblMetazoa"/>
</dbReference>
<dbReference type="Proteomes" id="UP000024404">
    <property type="component" value="Unassembled WGS sequence"/>
</dbReference>
<keyword evidence="4" id="KW-0238">DNA-binding</keyword>
<dbReference type="SUPFAM" id="SSF53150">
    <property type="entry name" value="DNA repair protein MutS, domain II"/>
    <property type="match status" value="1"/>
</dbReference>
<sequence length="821" mass="93234">MQRDTSSSAPKYRSFTSTHERSRYSANGTKLSLTSCIIFSVVEGRGSARGEIGLASIDALCSELNLSQFIDSASYARLRIQFQIQEPVEVIVPETFVEKANSMNAVLELIRSTYPEVEITMINRRYFNYLKGVELLKQLGSNESSNITAEVYKKYYCMAAAAALIKYVEYIQNVLFAQNSLKVTYLVAEKSCFIDVNTMRNVEVVERIHLKQKTVGRSLFSALNTCLTSGGVRLLRSSLLQPSADLSMIEARLDAVEELITNQPKFDRLRTIIAGISDIYRLITICCYLGNQKETVRIVENRINEILNLQQTLHLIKPLRDTLKNSKAHLFRLCYNHLDDGRFEKILNILDEKLNRTCKVGERSALALRQKRCYAVREGMDQMIDMMRKAYEELLRDTHEKSNEDSNEIPEAKLIYTASRRFHFSIPCSDPMVKIILPSHFIDMVRNRASISCTTRSLLRYNERIDEIVNEIMIRSNVIVVELLNQIRSLIPCLYHAIEAISMVDFIACLTEYAMKIPSVRPSFSPSMSMIIKQGRHPLLDLASENFIPNDVYLSLESRVNIITGPNMAGKSTYLKQICLLQVLAQTGSFVPAEMALFPVLTRIFSRIGHNDDLTANLSAFAVEMSEMVPILRTADSLSLILIDELACSTAYEEGLSMCFAVCEELLRRKAYVVFATHYLDLTSLAVMYPAVANFHFSASIEKIKQDDGNEVEKFQSSHKLYTGPYNGPLYAFNLAELTTFPREVLDEARTLAMSLRAQRNLDVEMDHETRQRRAIIRFACKLRAMLPILTKPDVDTNAAAAYVSKLRDQLFREILPLTND</sequence>
<dbReference type="Gene3D" id="1.10.1420.10">
    <property type="match status" value="2"/>
</dbReference>
<reference evidence="10" key="1">
    <citation type="submission" date="2013-10" db="EMBL/GenBank/DDBJ databases">
        <title>Genome sequencing of Onchocerca volvulus.</title>
        <authorList>
            <person name="Cotton J."/>
            <person name="Tsai J."/>
            <person name="Stanley E."/>
            <person name="Tracey A."/>
            <person name="Holroyd N."/>
            <person name="Lustigman S."/>
            <person name="Berriman M."/>
        </authorList>
    </citation>
    <scope>NUCLEOTIDE SEQUENCE</scope>
</reference>
<reference evidence="9" key="2">
    <citation type="submission" date="2022-06" db="UniProtKB">
        <authorList>
            <consortium name="EnsemblMetazoa"/>
        </authorList>
    </citation>
    <scope>IDENTIFICATION</scope>
</reference>
<evidence type="ECO:0000256" key="4">
    <source>
        <dbReference type="ARBA" id="ARBA00023125"/>
    </source>
</evidence>
<keyword evidence="10" id="KW-1185">Reference proteome</keyword>
<dbReference type="EnsemblMetazoa" id="OVOC1960.1">
    <property type="protein sequence ID" value="OVOC1960.1"/>
    <property type="gene ID" value="WBGene00238769"/>
</dbReference>
<proteinExistence type="inferred from homology"/>
<evidence type="ECO:0000256" key="5">
    <source>
        <dbReference type="ARBA" id="ARBA00023254"/>
    </source>
</evidence>
<evidence type="ECO:0008006" key="11">
    <source>
        <dbReference type="Google" id="ProtNLM"/>
    </source>
</evidence>
<evidence type="ECO:0000259" key="8">
    <source>
        <dbReference type="SMART" id="SM00534"/>
    </source>
</evidence>
<dbReference type="InterPro" id="IPR000432">
    <property type="entry name" value="DNA_mismatch_repair_MutS_C"/>
</dbReference>
<dbReference type="SUPFAM" id="SSF48334">
    <property type="entry name" value="DNA repair protein MutS, domain III"/>
    <property type="match status" value="1"/>
</dbReference>
<feature type="domain" description="DNA mismatch repair protein MutS core" evidence="7">
    <location>
        <begin position="214"/>
        <end position="543"/>
    </location>
</feature>
<dbReference type="AlphaFoldDB" id="A0A8R1XWV7"/>
<dbReference type="InterPro" id="IPR036678">
    <property type="entry name" value="MutS_con_dom_sf"/>
</dbReference>
<protein>
    <recommendedName>
        <fullName evidence="11">DNA mismatch repair proteins mutS family domain-containing protein</fullName>
    </recommendedName>
</protein>
<dbReference type="InterPro" id="IPR007696">
    <property type="entry name" value="DNA_mismatch_repair_MutS_core"/>
</dbReference>
<dbReference type="GO" id="GO:0140664">
    <property type="term" value="F:ATP-dependent DNA damage sensor activity"/>
    <property type="evidence" value="ECO:0007669"/>
    <property type="project" value="InterPro"/>
</dbReference>
<dbReference type="InterPro" id="IPR045076">
    <property type="entry name" value="MutS"/>
</dbReference>
<dbReference type="Gene3D" id="3.30.420.110">
    <property type="entry name" value="MutS, connector domain"/>
    <property type="match status" value="1"/>
</dbReference>
<evidence type="ECO:0000256" key="6">
    <source>
        <dbReference type="SAM" id="MobiDB-lite"/>
    </source>
</evidence>
<evidence type="ECO:0000256" key="1">
    <source>
        <dbReference type="ARBA" id="ARBA00006271"/>
    </source>
</evidence>
<dbReference type="FunFam" id="3.40.50.300:FF:000870">
    <property type="entry name" value="MutS protein homolog 4"/>
    <property type="match status" value="1"/>
</dbReference>
<dbReference type="Gene3D" id="3.40.50.300">
    <property type="entry name" value="P-loop containing nucleotide triphosphate hydrolases"/>
    <property type="match status" value="1"/>
</dbReference>
<dbReference type="EMBL" id="CMVM020000060">
    <property type="status" value="NOT_ANNOTATED_CDS"/>
    <property type="molecule type" value="Genomic_DNA"/>
</dbReference>
<accession>A0A8R1XWV7</accession>
<keyword evidence="3" id="KW-0067">ATP-binding</keyword>
<dbReference type="InterPro" id="IPR011184">
    <property type="entry name" value="DNA_mismatch_repair_Msh2"/>
</dbReference>
<dbReference type="InterPro" id="IPR007860">
    <property type="entry name" value="DNA_mmatch_repair_MutS_con_dom"/>
</dbReference>
<feature type="compositionally biased region" description="Polar residues" evidence="6">
    <location>
        <begin position="1"/>
        <end position="17"/>
    </location>
</feature>
<dbReference type="SUPFAM" id="SSF52540">
    <property type="entry name" value="P-loop containing nucleoside triphosphate hydrolases"/>
    <property type="match status" value="1"/>
</dbReference>
<organism evidence="9 10">
    <name type="scientific">Onchocerca volvulus</name>
    <dbReference type="NCBI Taxonomy" id="6282"/>
    <lineage>
        <taxon>Eukaryota</taxon>
        <taxon>Metazoa</taxon>
        <taxon>Ecdysozoa</taxon>
        <taxon>Nematoda</taxon>
        <taxon>Chromadorea</taxon>
        <taxon>Rhabditida</taxon>
        <taxon>Spirurina</taxon>
        <taxon>Spiruromorpha</taxon>
        <taxon>Filarioidea</taxon>
        <taxon>Onchocercidae</taxon>
        <taxon>Onchocerca</taxon>
    </lineage>
</organism>
<comment type="similarity">
    <text evidence="1">Belongs to the DNA mismatch repair MutS family.</text>
</comment>
<dbReference type="GO" id="GO:0000712">
    <property type="term" value="P:resolution of meiotic recombination intermediates"/>
    <property type="evidence" value="ECO:0007669"/>
    <property type="project" value="EnsemblMetazoa"/>
</dbReference>
<evidence type="ECO:0000313" key="9">
    <source>
        <dbReference type="EnsemblMetazoa" id="OVOC1960.1"/>
    </source>
</evidence>
<evidence type="ECO:0000256" key="2">
    <source>
        <dbReference type="ARBA" id="ARBA00022741"/>
    </source>
</evidence>
<dbReference type="InterPro" id="IPR027417">
    <property type="entry name" value="P-loop_NTPase"/>
</dbReference>
<dbReference type="SMART" id="SM00533">
    <property type="entry name" value="MUTSd"/>
    <property type="match status" value="1"/>
</dbReference>
<dbReference type="Pfam" id="PF05192">
    <property type="entry name" value="MutS_III"/>
    <property type="match status" value="1"/>
</dbReference>
<dbReference type="GO" id="GO:0006298">
    <property type="term" value="P:mismatch repair"/>
    <property type="evidence" value="ECO:0007669"/>
    <property type="project" value="InterPro"/>
</dbReference>
<keyword evidence="2" id="KW-0547">Nucleotide-binding</keyword>
<evidence type="ECO:0000256" key="3">
    <source>
        <dbReference type="ARBA" id="ARBA00022840"/>
    </source>
</evidence>
<dbReference type="PANTHER" id="PTHR11361:SF21">
    <property type="entry name" value="MUTS PROTEIN HOMOLOG 4"/>
    <property type="match status" value="1"/>
</dbReference>
<evidence type="ECO:0000313" key="10">
    <source>
        <dbReference type="Proteomes" id="UP000024404"/>
    </source>
</evidence>
<name>A0A8R1XWV7_ONCVO</name>
<dbReference type="PIRSF" id="PIRSF005813">
    <property type="entry name" value="MSH2"/>
    <property type="match status" value="1"/>
</dbReference>
<feature type="region of interest" description="Disordered" evidence="6">
    <location>
        <begin position="1"/>
        <end position="20"/>
    </location>
</feature>
<dbReference type="FunFam" id="3.30.420.110:FF:000003">
    <property type="entry name" value="mutS protein homolog 4"/>
    <property type="match status" value="1"/>
</dbReference>